<sequence length="138" mass="15583">MKTRVKNFIKLSGITLIAITPLLALSQETFAQSSSSSQDRCERGDYPIVPDALYIKCQKPDGGYYVGAIYLHGIINNNGTLVYVGRNQTTNFQYSCYNIIISKGDMLSANCRKINGDFNYTSIRIPDMKEQLDKLRRQ</sequence>
<dbReference type="SUPFAM" id="SSF51322">
    <property type="entry name" value="Cyanovirin-N"/>
    <property type="match status" value="1"/>
</dbReference>
<dbReference type="Proteomes" id="UP000271624">
    <property type="component" value="Unassembled WGS sequence"/>
</dbReference>
<comment type="caution">
    <text evidence="2">The sequence shown here is derived from an EMBL/GenBank/DDBJ whole genome shotgun (WGS) entry which is preliminary data.</text>
</comment>
<feature type="signal peptide" evidence="1">
    <location>
        <begin position="1"/>
        <end position="31"/>
    </location>
</feature>
<reference evidence="2" key="1">
    <citation type="submission" date="2018-12" db="EMBL/GenBank/DDBJ databases">
        <authorList>
            <person name="Will S."/>
            <person name="Neumann-Schaal M."/>
            <person name="Henke P."/>
        </authorList>
    </citation>
    <scope>NUCLEOTIDE SEQUENCE</scope>
    <source>
        <strain evidence="2">PCC 7102</strain>
    </source>
</reference>
<evidence type="ECO:0000313" key="2">
    <source>
        <dbReference type="EMBL" id="RUT04396.1"/>
    </source>
</evidence>
<dbReference type="RefSeq" id="WP_158632873.1">
    <property type="nucleotide sequence ID" value="NZ_RSCL01000011.1"/>
</dbReference>
<dbReference type="AlphaFoldDB" id="A0A433VE59"/>
<organism evidence="2 3">
    <name type="scientific">Dulcicalothrix desertica PCC 7102</name>
    <dbReference type="NCBI Taxonomy" id="232991"/>
    <lineage>
        <taxon>Bacteria</taxon>
        <taxon>Bacillati</taxon>
        <taxon>Cyanobacteriota</taxon>
        <taxon>Cyanophyceae</taxon>
        <taxon>Nostocales</taxon>
        <taxon>Calotrichaceae</taxon>
        <taxon>Dulcicalothrix</taxon>
    </lineage>
</organism>
<dbReference type="OrthoDB" id="516232at2"/>
<name>A0A433VE59_9CYAN</name>
<gene>
    <name evidence="2" type="ORF">DSM106972_046240</name>
</gene>
<accession>A0A433VE59</accession>
<feature type="chain" id="PRO_5030092532" evidence="1">
    <location>
        <begin position="32"/>
        <end position="138"/>
    </location>
</feature>
<dbReference type="InterPro" id="IPR036673">
    <property type="entry name" value="Cyanovirin-N_sf"/>
</dbReference>
<keyword evidence="3" id="KW-1185">Reference proteome</keyword>
<evidence type="ECO:0000313" key="3">
    <source>
        <dbReference type="Proteomes" id="UP000271624"/>
    </source>
</evidence>
<protein>
    <submittedName>
        <fullName evidence="2">Uncharacterized protein</fullName>
    </submittedName>
</protein>
<dbReference type="Gene3D" id="2.30.60.10">
    <property type="entry name" value="Cyanovirin-N"/>
    <property type="match status" value="1"/>
</dbReference>
<evidence type="ECO:0000256" key="1">
    <source>
        <dbReference type="SAM" id="SignalP"/>
    </source>
</evidence>
<proteinExistence type="predicted"/>
<reference evidence="2" key="2">
    <citation type="journal article" date="2019" name="Genome Biol. Evol.">
        <title>Day and night: Metabolic profiles and evolutionary relationships of six axenic non-marine cyanobacteria.</title>
        <authorList>
            <person name="Will S.E."/>
            <person name="Henke P."/>
            <person name="Boedeker C."/>
            <person name="Huang S."/>
            <person name="Brinkmann H."/>
            <person name="Rohde M."/>
            <person name="Jarek M."/>
            <person name="Friedl T."/>
            <person name="Seufert S."/>
            <person name="Schumacher M."/>
            <person name="Overmann J."/>
            <person name="Neumann-Schaal M."/>
            <person name="Petersen J."/>
        </authorList>
    </citation>
    <scope>NUCLEOTIDE SEQUENCE [LARGE SCALE GENOMIC DNA]</scope>
    <source>
        <strain evidence="2">PCC 7102</strain>
    </source>
</reference>
<dbReference type="EMBL" id="RSCL01000011">
    <property type="protein sequence ID" value="RUT04396.1"/>
    <property type="molecule type" value="Genomic_DNA"/>
</dbReference>
<keyword evidence="1" id="KW-0732">Signal</keyword>